<gene>
    <name evidence="1" type="ORF">GCM10009802_15360</name>
</gene>
<keyword evidence="2" id="KW-1185">Reference proteome</keyword>
<dbReference type="SUPFAM" id="SSF53335">
    <property type="entry name" value="S-adenosyl-L-methionine-dependent methyltransferases"/>
    <property type="match status" value="1"/>
</dbReference>
<dbReference type="GO" id="GO:0008168">
    <property type="term" value="F:methyltransferase activity"/>
    <property type="evidence" value="ECO:0007669"/>
    <property type="project" value="UniProtKB-KW"/>
</dbReference>
<accession>A0ABN2XRE9</accession>
<dbReference type="GO" id="GO:0032259">
    <property type="term" value="P:methylation"/>
    <property type="evidence" value="ECO:0007669"/>
    <property type="project" value="UniProtKB-KW"/>
</dbReference>
<proteinExistence type="predicted"/>
<sequence length="258" mass="28411">MPLPDARRAHPSRFWDYALGGRDNVHADRDLLQEAEQIMPDLKVLTREQRLFVDRAVEFWVGEAGVRQILDIGGGMPTDIYDNVHEVAHRIAPETRVVYVDKNPVAVAHMAALQADGEYTVALEGDVREPDTVLFNDAVRATLDFTMPVGVLLSGILHFLTDDEDPAGIVARVHEAVVPGSYLAVNHISSDVDPRVPAVIDVFGQASDPLIDRGRAELERILDGWTPVEPGLVPVSQWRPASEVQNACDAYGAVLRRT</sequence>
<name>A0ABN2XRE9_9ACTN</name>
<protein>
    <submittedName>
        <fullName evidence="1">SAM-dependent methyltransferase</fullName>
    </submittedName>
</protein>
<evidence type="ECO:0000313" key="2">
    <source>
        <dbReference type="Proteomes" id="UP001500443"/>
    </source>
</evidence>
<keyword evidence="1" id="KW-0808">Transferase</keyword>
<dbReference type="InterPro" id="IPR006764">
    <property type="entry name" value="SAM_dep_MeTrfase_SAV2177_type"/>
</dbReference>
<keyword evidence="1" id="KW-0489">Methyltransferase</keyword>
<dbReference type="PIRSF" id="PIRSF017393">
    <property type="entry name" value="MTase_SAV2177"/>
    <property type="match status" value="1"/>
</dbReference>
<organism evidence="1 2">
    <name type="scientific">Streptomyces synnematoformans</name>
    <dbReference type="NCBI Taxonomy" id="415721"/>
    <lineage>
        <taxon>Bacteria</taxon>
        <taxon>Bacillati</taxon>
        <taxon>Actinomycetota</taxon>
        <taxon>Actinomycetes</taxon>
        <taxon>Kitasatosporales</taxon>
        <taxon>Streptomycetaceae</taxon>
        <taxon>Streptomyces</taxon>
    </lineage>
</organism>
<evidence type="ECO:0000313" key="1">
    <source>
        <dbReference type="EMBL" id="GAA2115406.1"/>
    </source>
</evidence>
<dbReference type="InterPro" id="IPR029063">
    <property type="entry name" value="SAM-dependent_MTases_sf"/>
</dbReference>
<dbReference type="Gene3D" id="3.40.50.150">
    <property type="entry name" value="Vaccinia Virus protein VP39"/>
    <property type="match status" value="1"/>
</dbReference>
<reference evidence="1 2" key="1">
    <citation type="journal article" date="2019" name="Int. J. Syst. Evol. Microbiol.">
        <title>The Global Catalogue of Microorganisms (GCM) 10K type strain sequencing project: providing services to taxonomists for standard genome sequencing and annotation.</title>
        <authorList>
            <consortium name="The Broad Institute Genomics Platform"/>
            <consortium name="The Broad Institute Genome Sequencing Center for Infectious Disease"/>
            <person name="Wu L."/>
            <person name="Ma J."/>
        </authorList>
    </citation>
    <scope>NUCLEOTIDE SEQUENCE [LARGE SCALE GENOMIC DNA]</scope>
    <source>
        <strain evidence="1 2">JCM 15481</strain>
    </source>
</reference>
<comment type="caution">
    <text evidence="1">The sequence shown here is derived from an EMBL/GenBank/DDBJ whole genome shotgun (WGS) entry which is preliminary data.</text>
</comment>
<dbReference type="Proteomes" id="UP001500443">
    <property type="component" value="Unassembled WGS sequence"/>
</dbReference>
<dbReference type="EMBL" id="BAAAPF010000027">
    <property type="protein sequence ID" value="GAA2115406.1"/>
    <property type="molecule type" value="Genomic_DNA"/>
</dbReference>
<dbReference type="Pfam" id="PF04672">
    <property type="entry name" value="Methyltransf_19"/>
    <property type="match status" value="1"/>
</dbReference>